<evidence type="ECO:0000313" key="3">
    <source>
        <dbReference type="Proteomes" id="UP001519887"/>
    </source>
</evidence>
<dbReference type="InterPro" id="IPR021754">
    <property type="entry name" value="DUF3320"/>
</dbReference>
<evidence type="ECO:0000259" key="1">
    <source>
        <dbReference type="SMART" id="SM00952"/>
    </source>
</evidence>
<comment type="caution">
    <text evidence="2">The sequence shown here is derived from an EMBL/GenBank/DDBJ whole genome shotgun (WGS) entry which is preliminary data.</text>
</comment>
<dbReference type="EMBL" id="JAHZIK010000279">
    <property type="protein sequence ID" value="MBW7454955.1"/>
    <property type="molecule type" value="Genomic_DNA"/>
</dbReference>
<dbReference type="Pfam" id="PF11784">
    <property type="entry name" value="DUF3320"/>
    <property type="match status" value="1"/>
</dbReference>
<dbReference type="InterPro" id="IPR049468">
    <property type="entry name" value="Restrct_endonuc-II-like_dom"/>
</dbReference>
<dbReference type="InterPro" id="IPR013584">
    <property type="entry name" value="RAP"/>
</dbReference>
<sequence>IDLAIVDPLVPGRFLLGIECDGAAYHSARSARDRDRLRQEILEGLGWTIHRIWSTDWFRHPDRELKRVIQAIEQAKFAAAAPDTEKTARETQGNYEISRDEAKEQASVSGLAKYKAAELSIELAGQEFHMVPVATVASWIAQVVAVESPVHIQETMKRISEALGIKRVGSRMQDIFEKSCFIAANVDRRGDFLWLRDMDTPVIRSRSEMKTGKKPEWLCDEEITEAVMKVARDSFGIEQDKAIPQAYQLLGFSRATEEMKARCHEIIEALLGKGELALKGSILVTD</sequence>
<name>A0ABS7C2C2_9BACL</name>
<organism evidence="2 3">
    <name type="scientific">Paenibacillus sepulcri</name>
    <dbReference type="NCBI Taxonomy" id="359917"/>
    <lineage>
        <taxon>Bacteria</taxon>
        <taxon>Bacillati</taxon>
        <taxon>Bacillota</taxon>
        <taxon>Bacilli</taxon>
        <taxon>Bacillales</taxon>
        <taxon>Paenibacillaceae</taxon>
        <taxon>Paenibacillus</taxon>
    </lineage>
</organism>
<dbReference type="InterPro" id="IPR011335">
    <property type="entry name" value="Restrct_endonuc-II-like"/>
</dbReference>
<evidence type="ECO:0000313" key="2">
    <source>
        <dbReference type="EMBL" id="MBW7454955.1"/>
    </source>
</evidence>
<dbReference type="SMART" id="SM00952">
    <property type="entry name" value="RAP"/>
    <property type="match status" value="1"/>
</dbReference>
<dbReference type="Pfam" id="PF18741">
    <property type="entry name" value="MTES_1575"/>
    <property type="match status" value="1"/>
</dbReference>
<reference evidence="2 3" key="1">
    <citation type="submission" date="2021-07" db="EMBL/GenBank/DDBJ databases">
        <title>Paenibacillus radiodurans sp. nov., isolated from the southeastern edge of Tengger Desert.</title>
        <authorList>
            <person name="Zhang G."/>
        </authorList>
    </citation>
    <scope>NUCLEOTIDE SEQUENCE [LARGE SCALE GENOMIC DNA]</scope>
    <source>
        <strain evidence="2 3">CCM 7311</strain>
    </source>
</reference>
<protein>
    <submittedName>
        <fullName evidence="2">DUF3320 domain-containing protein</fullName>
    </submittedName>
</protein>
<dbReference type="SUPFAM" id="SSF52980">
    <property type="entry name" value="Restriction endonuclease-like"/>
    <property type="match status" value="1"/>
</dbReference>
<feature type="domain" description="RAP" evidence="1">
    <location>
        <begin position="18"/>
        <end position="72"/>
    </location>
</feature>
<keyword evidence="3" id="KW-1185">Reference proteome</keyword>
<gene>
    <name evidence="2" type="ORF">K0U00_13010</name>
</gene>
<dbReference type="Proteomes" id="UP001519887">
    <property type="component" value="Unassembled WGS sequence"/>
</dbReference>
<accession>A0ABS7C2C2</accession>
<feature type="non-terminal residue" evidence="2">
    <location>
        <position position="1"/>
    </location>
</feature>
<proteinExistence type="predicted"/>
<dbReference type="Gene3D" id="3.40.960.10">
    <property type="entry name" value="VSR Endonuclease"/>
    <property type="match status" value="1"/>
</dbReference>